<comment type="caution">
    <text evidence="11">The sequence shown here is derived from an EMBL/GenBank/DDBJ whole genome shotgun (WGS) entry which is preliminary data.</text>
</comment>
<dbReference type="GO" id="GO:0005524">
    <property type="term" value="F:ATP binding"/>
    <property type="evidence" value="ECO:0007669"/>
    <property type="project" value="UniProtKB-KW"/>
</dbReference>
<protein>
    <recommendedName>
        <fullName evidence="3">uridine/cytidine kinase</fullName>
        <ecNumber evidence="3">2.7.1.48</ecNumber>
    </recommendedName>
</protein>
<comment type="catalytic activity">
    <reaction evidence="9">
        <text>uridine + ATP = UMP + ADP + H(+)</text>
        <dbReference type="Rhea" id="RHEA:16825"/>
        <dbReference type="ChEBI" id="CHEBI:15378"/>
        <dbReference type="ChEBI" id="CHEBI:16704"/>
        <dbReference type="ChEBI" id="CHEBI:30616"/>
        <dbReference type="ChEBI" id="CHEBI:57865"/>
        <dbReference type="ChEBI" id="CHEBI:456216"/>
        <dbReference type="EC" id="2.7.1.48"/>
    </reaction>
</comment>
<comment type="pathway">
    <text evidence="1">Pyrimidine metabolism; UMP biosynthesis via salvage pathway; UMP from uridine: step 1/1.</text>
</comment>
<dbReference type="UniPathway" id="UPA00579">
    <property type="reaction ID" value="UER00640"/>
</dbReference>
<keyword evidence="5" id="KW-0547">Nucleotide-binding</keyword>
<dbReference type="SUPFAM" id="SSF52540">
    <property type="entry name" value="P-loop containing nucleoside triphosphate hydrolases"/>
    <property type="match status" value="1"/>
</dbReference>
<evidence type="ECO:0000313" key="12">
    <source>
        <dbReference type="EMBL" id="CAF0943440.1"/>
    </source>
</evidence>
<dbReference type="Proteomes" id="UP000677228">
    <property type="component" value="Unassembled WGS sequence"/>
</dbReference>
<dbReference type="EC" id="2.7.1.48" evidence="3"/>
<evidence type="ECO:0000256" key="6">
    <source>
        <dbReference type="ARBA" id="ARBA00022777"/>
    </source>
</evidence>
<dbReference type="Proteomes" id="UP000681722">
    <property type="component" value="Unassembled WGS sequence"/>
</dbReference>
<proteinExistence type="inferred from homology"/>
<dbReference type="GO" id="GO:0044211">
    <property type="term" value="P:CTP salvage"/>
    <property type="evidence" value="ECO:0007669"/>
    <property type="project" value="UniProtKB-UniPathway"/>
</dbReference>
<dbReference type="Pfam" id="PF00485">
    <property type="entry name" value="PRK"/>
    <property type="match status" value="1"/>
</dbReference>
<dbReference type="NCBIfam" id="NF004018">
    <property type="entry name" value="PRK05480.1"/>
    <property type="match status" value="1"/>
</dbReference>
<dbReference type="GO" id="GO:0004849">
    <property type="term" value="F:uridine kinase activity"/>
    <property type="evidence" value="ECO:0007669"/>
    <property type="project" value="UniProtKB-EC"/>
</dbReference>
<dbReference type="OrthoDB" id="10257085at2759"/>
<comment type="catalytic activity">
    <reaction evidence="8">
        <text>cytidine + ATP = CMP + ADP + H(+)</text>
        <dbReference type="Rhea" id="RHEA:24674"/>
        <dbReference type="ChEBI" id="CHEBI:15378"/>
        <dbReference type="ChEBI" id="CHEBI:17562"/>
        <dbReference type="ChEBI" id="CHEBI:30616"/>
        <dbReference type="ChEBI" id="CHEBI:60377"/>
        <dbReference type="ChEBI" id="CHEBI:456216"/>
        <dbReference type="EC" id="2.7.1.48"/>
    </reaction>
</comment>
<dbReference type="Gene3D" id="3.40.50.300">
    <property type="entry name" value="P-loop containing nucleotide triphosphate hydrolases"/>
    <property type="match status" value="1"/>
</dbReference>
<dbReference type="PANTHER" id="PTHR10285">
    <property type="entry name" value="URIDINE KINASE"/>
    <property type="match status" value="1"/>
</dbReference>
<organism evidence="11 15">
    <name type="scientific">Didymodactylos carnosus</name>
    <dbReference type="NCBI Taxonomy" id="1234261"/>
    <lineage>
        <taxon>Eukaryota</taxon>
        <taxon>Metazoa</taxon>
        <taxon>Spiralia</taxon>
        <taxon>Gnathifera</taxon>
        <taxon>Rotifera</taxon>
        <taxon>Eurotatoria</taxon>
        <taxon>Bdelloidea</taxon>
        <taxon>Philodinida</taxon>
        <taxon>Philodinidae</taxon>
        <taxon>Didymodactylos</taxon>
    </lineage>
</organism>
<keyword evidence="7" id="KW-0067">ATP-binding</keyword>
<gene>
    <name evidence="11" type="ORF">GPM918_LOCUS10086</name>
    <name evidence="12" type="ORF">OVA965_LOCUS11758</name>
    <name evidence="13" type="ORF">SRO942_LOCUS10092</name>
    <name evidence="14" type="ORF">TMI583_LOCUS11763</name>
</gene>
<feature type="domain" description="Phosphoribulokinase/uridine kinase" evidence="10">
    <location>
        <begin position="10"/>
        <end position="204"/>
    </location>
</feature>
<dbReference type="EMBL" id="CAJOBC010001951">
    <property type="protein sequence ID" value="CAF3707491.1"/>
    <property type="molecule type" value="Genomic_DNA"/>
</dbReference>
<keyword evidence="15" id="KW-1185">Reference proteome</keyword>
<evidence type="ECO:0000256" key="8">
    <source>
        <dbReference type="ARBA" id="ARBA00047436"/>
    </source>
</evidence>
<dbReference type="InterPro" id="IPR027417">
    <property type="entry name" value="P-loop_NTPase"/>
</dbReference>
<dbReference type="EMBL" id="CAJNOQ010001950">
    <property type="protein sequence ID" value="CAF0929167.1"/>
    <property type="molecule type" value="Genomic_DNA"/>
</dbReference>
<dbReference type="Proteomes" id="UP000682733">
    <property type="component" value="Unassembled WGS sequence"/>
</dbReference>
<comment type="similarity">
    <text evidence="2">Belongs to the uridine kinase family.</text>
</comment>
<dbReference type="UniPathway" id="UPA00574">
    <property type="reaction ID" value="UER00637"/>
</dbReference>
<reference evidence="11" key="1">
    <citation type="submission" date="2021-02" db="EMBL/GenBank/DDBJ databases">
        <authorList>
            <person name="Nowell W R."/>
        </authorList>
    </citation>
    <scope>NUCLEOTIDE SEQUENCE</scope>
</reference>
<evidence type="ECO:0000256" key="2">
    <source>
        <dbReference type="ARBA" id="ARBA00005408"/>
    </source>
</evidence>
<accession>A0A814BNZ6</accession>
<evidence type="ECO:0000256" key="9">
    <source>
        <dbReference type="ARBA" id="ARBA00048909"/>
    </source>
</evidence>
<dbReference type="Proteomes" id="UP000663829">
    <property type="component" value="Unassembled WGS sequence"/>
</dbReference>
<name>A0A814BNZ6_9BILA</name>
<dbReference type="InterPro" id="IPR000764">
    <property type="entry name" value="Uridine_kinase-like"/>
</dbReference>
<dbReference type="PRINTS" id="PR00988">
    <property type="entry name" value="URIDINKINASE"/>
</dbReference>
<dbReference type="AlphaFoldDB" id="A0A814BNZ6"/>
<sequence length="436" mass="49741">MSSPPVKPFLIGVAGGPCSGKSTVCEKIVKDLECLTDNQANRVAVIALEHFYRPKSAEQRVLATRGDWNLDHPVAFDDELLFTTLQDLLNGKTVRINRYDVRTFSHIDGEYENIEPVDVIIMEGILVFYFPQIRDLFNMKLFVDTDADTRLARRVLRDMKLHGRNLEHILNSYTNYVKPAFEDFCLPTKKYADVIIPRGADNSVAVDLIVQHIKDFLKQNTDMAVQSPLTQHWSLIRYSVDIHNSANSGGTILQRQFDRSDGQLRLSLTSTQQLFVTRDNDIEECIDLWPTVISSVTGTYVGDALLLYYITGNRCRREFRVQFASSDTQKGSDHCENCVKYLKKLCKLTNMNDNETSGVEQTMSTTIDANSIVSTPDMIKLLLSQQQTIKLSSYYYSEPIHNENMTEFLEKYLIEPTFPDFVSTVYAMLESMAKKK</sequence>
<evidence type="ECO:0000256" key="1">
    <source>
        <dbReference type="ARBA" id="ARBA00004690"/>
    </source>
</evidence>
<evidence type="ECO:0000313" key="11">
    <source>
        <dbReference type="EMBL" id="CAF0929167.1"/>
    </source>
</evidence>
<dbReference type="EMBL" id="CAJOBA010004617">
    <property type="protein sequence ID" value="CAF3718245.1"/>
    <property type="molecule type" value="Genomic_DNA"/>
</dbReference>
<evidence type="ECO:0000313" key="13">
    <source>
        <dbReference type="EMBL" id="CAF3707491.1"/>
    </source>
</evidence>
<evidence type="ECO:0000313" key="15">
    <source>
        <dbReference type="Proteomes" id="UP000663829"/>
    </source>
</evidence>
<evidence type="ECO:0000256" key="3">
    <source>
        <dbReference type="ARBA" id="ARBA00012137"/>
    </source>
</evidence>
<evidence type="ECO:0000256" key="5">
    <source>
        <dbReference type="ARBA" id="ARBA00022741"/>
    </source>
</evidence>
<dbReference type="InterPro" id="IPR006083">
    <property type="entry name" value="PRK/URK"/>
</dbReference>
<dbReference type="FunFam" id="3.40.50.300:FF:001802">
    <property type="entry name" value="Uridine-cytidine kinase 1"/>
    <property type="match status" value="1"/>
</dbReference>
<dbReference type="CDD" id="cd02023">
    <property type="entry name" value="UMPK"/>
    <property type="match status" value="1"/>
</dbReference>
<evidence type="ECO:0000256" key="7">
    <source>
        <dbReference type="ARBA" id="ARBA00022840"/>
    </source>
</evidence>
<dbReference type="EMBL" id="CAJNOK010004611">
    <property type="protein sequence ID" value="CAF0943440.1"/>
    <property type="molecule type" value="Genomic_DNA"/>
</dbReference>
<evidence type="ECO:0000256" key="4">
    <source>
        <dbReference type="ARBA" id="ARBA00022679"/>
    </source>
</evidence>
<dbReference type="GO" id="GO:0044206">
    <property type="term" value="P:UMP salvage"/>
    <property type="evidence" value="ECO:0007669"/>
    <property type="project" value="UniProtKB-UniPathway"/>
</dbReference>
<keyword evidence="4" id="KW-0808">Transferase</keyword>
<keyword evidence="6" id="KW-0418">Kinase</keyword>
<evidence type="ECO:0000259" key="10">
    <source>
        <dbReference type="Pfam" id="PF00485"/>
    </source>
</evidence>
<evidence type="ECO:0000313" key="14">
    <source>
        <dbReference type="EMBL" id="CAF3718245.1"/>
    </source>
</evidence>